<feature type="active site" evidence="1">
    <location>
        <position position="240"/>
    </location>
</feature>
<comment type="function">
    <text evidence="1">Metal-dependent single-stranded DNA (ssDNA) exonuclease involved in mitochondrial genome maintenance.</text>
</comment>
<comment type="similarity">
    <text evidence="1">Belongs to the MGME1 family.</text>
</comment>
<sequence>MFRLCQQQNVKVGNWIIIKLNIRTKKILAKHKNNSNSASREKVEAKGASILPNTLNSKCQSNQSNQPTSKTSNNNVDCTVQKKIEYEKKIVGDITSFSIFSSEATENDGIQIVTSDMGISIPSVTYILNQTMSDKAKTALQLWEKNIIDTFGEEYFKILRKELLDDGKLFHSCVQNILLNKESEIPPHIKPAYFSIGPILKHIQTVHAVELYVTHPVLRYKGIIDCIVSYRDQPCIIDWKKSRKQKASLAATFDAPIQLAAYIGAINASNKYSFRIDRGLIVVAYTTGEPASIYELKDVTLQKTWTMWLRRLEQFYMGLNETTP</sequence>
<keyword evidence="1" id="KW-0269">Exonuclease</keyword>
<feature type="domain" description="PD-(D/E)XK endonuclease-like" evidence="3">
    <location>
        <begin position="206"/>
        <end position="273"/>
    </location>
</feature>
<feature type="region of interest" description="Disordered" evidence="2">
    <location>
        <begin position="54"/>
        <end position="74"/>
    </location>
</feature>
<keyword evidence="1" id="KW-0378">Hydrolase</keyword>
<gene>
    <name evidence="4" type="ORF">XYLVIOL_LOCUS6087</name>
</gene>
<name>A0ABP1NUT7_XYLVO</name>
<dbReference type="Gene3D" id="3.90.320.10">
    <property type="match status" value="1"/>
</dbReference>
<dbReference type="HAMAP" id="MF_03030">
    <property type="entry name" value="MGME1"/>
    <property type="match status" value="1"/>
</dbReference>
<comment type="caution">
    <text evidence="4">The sequence shown here is derived from an EMBL/GenBank/DDBJ whole genome shotgun (WGS) entry which is preliminary data.</text>
</comment>
<dbReference type="PANTHER" id="PTHR31340:SF3">
    <property type="entry name" value="MITOCHONDRIAL GENOME MAINTENANCE EXONUCLEASE 1"/>
    <property type="match status" value="1"/>
</dbReference>
<dbReference type="Pfam" id="PF12705">
    <property type="entry name" value="PDDEXK_1"/>
    <property type="match status" value="1"/>
</dbReference>
<organism evidence="4 5">
    <name type="scientific">Xylocopa violacea</name>
    <name type="common">Violet carpenter bee</name>
    <name type="synonym">Apis violacea</name>
    <dbReference type="NCBI Taxonomy" id="135666"/>
    <lineage>
        <taxon>Eukaryota</taxon>
        <taxon>Metazoa</taxon>
        <taxon>Ecdysozoa</taxon>
        <taxon>Arthropoda</taxon>
        <taxon>Hexapoda</taxon>
        <taxon>Insecta</taxon>
        <taxon>Pterygota</taxon>
        <taxon>Neoptera</taxon>
        <taxon>Endopterygota</taxon>
        <taxon>Hymenoptera</taxon>
        <taxon>Apocrita</taxon>
        <taxon>Aculeata</taxon>
        <taxon>Apoidea</taxon>
        <taxon>Anthophila</taxon>
        <taxon>Apidae</taxon>
        <taxon>Xylocopa</taxon>
        <taxon>Xylocopa</taxon>
    </lineage>
</organism>
<evidence type="ECO:0000256" key="2">
    <source>
        <dbReference type="SAM" id="MobiDB-lite"/>
    </source>
</evidence>
<keyword evidence="1" id="KW-0540">Nuclease</keyword>
<keyword evidence="5" id="KW-1185">Reference proteome</keyword>
<feature type="active site" evidence="1">
    <location>
        <position position="225"/>
    </location>
</feature>
<dbReference type="InterPro" id="IPR038726">
    <property type="entry name" value="PDDEXK_AddAB-type"/>
</dbReference>
<dbReference type="Proteomes" id="UP001642520">
    <property type="component" value="Unassembled WGS sequence"/>
</dbReference>
<dbReference type="PANTHER" id="PTHR31340">
    <property type="entry name" value="MITOCHONDRIAL GENOME MAINTENANCE EXONUCLEASE 1"/>
    <property type="match status" value="1"/>
</dbReference>
<evidence type="ECO:0000313" key="5">
    <source>
        <dbReference type="Proteomes" id="UP001642520"/>
    </source>
</evidence>
<reference evidence="4 5" key="1">
    <citation type="submission" date="2024-08" db="EMBL/GenBank/DDBJ databases">
        <authorList>
            <person name="Will J Nash"/>
            <person name="Angela Man"/>
            <person name="Seanna McTaggart"/>
            <person name="Kendall Baker"/>
            <person name="Tom Barker"/>
            <person name="Leah Catchpole"/>
            <person name="Alex Durrant"/>
            <person name="Karim Gharbi"/>
            <person name="Naomi Irish"/>
            <person name="Gemy Kaithakottil"/>
            <person name="Debby Ku"/>
            <person name="Aaliyah Providence"/>
            <person name="Felix Shaw"/>
            <person name="David Swarbreck"/>
            <person name="Chris Watkins"/>
            <person name="Ann M. McCartney"/>
            <person name="Giulio Formenti"/>
            <person name="Alice Mouton"/>
            <person name="Noel Vella"/>
            <person name="Bjorn M von Reumont"/>
            <person name="Adriana Vella"/>
            <person name="Wilfried Haerty"/>
        </authorList>
    </citation>
    <scope>NUCLEOTIDE SEQUENCE [LARGE SCALE GENOMIC DNA]</scope>
</reference>
<comment type="subcellular location">
    <subcellularLocation>
        <location evidence="1">Mitochondrion</location>
    </subcellularLocation>
</comment>
<proteinExistence type="inferred from homology"/>
<accession>A0ABP1NUT7</accession>
<keyword evidence="1" id="KW-0496">Mitochondrion</keyword>
<dbReference type="EC" id="3.1.-.-" evidence="1"/>
<dbReference type="InterPro" id="IPR011604">
    <property type="entry name" value="PDDEXK-like_dom_sf"/>
</dbReference>
<evidence type="ECO:0000256" key="1">
    <source>
        <dbReference type="HAMAP-Rule" id="MF_03030"/>
    </source>
</evidence>
<dbReference type="EMBL" id="CAXAJV020001293">
    <property type="protein sequence ID" value="CAL7943428.1"/>
    <property type="molecule type" value="Genomic_DNA"/>
</dbReference>
<feature type="active site" evidence="1">
    <location>
        <position position="238"/>
    </location>
</feature>
<evidence type="ECO:0000313" key="4">
    <source>
        <dbReference type="EMBL" id="CAL7943428.1"/>
    </source>
</evidence>
<evidence type="ECO:0000259" key="3">
    <source>
        <dbReference type="Pfam" id="PF12705"/>
    </source>
</evidence>
<protein>
    <recommendedName>
        <fullName evidence="1">Mitochondrial genome maintenance exonuclease 1</fullName>
        <ecNumber evidence="1">3.1.-.-</ecNumber>
    </recommendedName>
</protein>